<feature type="domain" description="Fumarylacetoacetase-like C-terminal" evidence="5">
    <location>
        <begin position="97"/>
        <end position="307"/>
    </location>
</feature>
<dbReference type="FunFam" id="3.90.850.10:FF:000002">
    <property type="entry name" value="2-hydroxyhepta-2,4-diene-1,7-dioate isomerase"/>
    <property type="match status" value="1"/>
</dbReference>
<evidence type="ECO:0000256" key="1">
    <source>
        <dbReference type="ARBA" id="ARBA00001946"/>
    </source>
</evidence>
<organism evidence="6 7">
    <name type="scientific">Variovorax terrae</name>
    <dbReference type="NCBI Taxonomy" id="2923278"/>
    <lineage>
        <taxon>Bacteria</taxon>
        <taxon>Pseudomonadati</taxon>
        <taxon>Pseudomonadota</taxon>
        <taxon>Betaproteobacteria</taxon>
        <taxon>Burkholderiales</taxon>
        <taxon>Comamonadaceae</taxon>
        <taxon>Variovorax</taxon>
    </lineage>
</organism>
<evidence type="ECO:0000256" key="3">
    <source>
        <dbReference type="ARBA" id="ARBA00022723"/>
    </source>
</evidence>
<evidence type="ECO:0000256" key="4">
    <source>
        <dbReference type="ARBA" id="ARBA00022801"/>
    </source>
</evidence>
<dbReference type="PANTHER" id="PTHR11820:SF7">
    <property type="entry name" value="ACYLPYRUVASE FAHD1, MITOCHONDRIAL"/>
    <property type="match status" value="1"/>
</dbReference>
<proteinExistence type="inferred from homology"/>
<dbReference type="AlphaFoldDB" id="A0A9X2ASL1"/>
<comment type="similarity">
    <text evidence="2">Belongs to the FAH family.</text>
</comment>
<name>A0A9X2ASL1_9BURK</name>
<dbReference type="PANTHER" id="PTHR11820">
    <property type="entry name" value="ACYLPYRUVASE"/>
    <property type="match status" value="1"/>
</dbReference>
<evidence type="ECO:0000256" key="2">
    <source>
        <dbReference type="ARBA" id="ARBA00010211"/>
    </source>
</evidence>
<gene>
    <name evidence="6" type="ORF">MMF98_19920</name>
</gene>
<dbReference type="EMBL" id="JALGBI010000003">
    <property type="protein sequence ID" value="MCJ0765486.1"/>
    <property type="molecule type" value="Genomic_DNA"/>
</dbReference>
<dbReference type="GO" id="GO:0018773">
    <property type="term" value="F:acetylpyruvate hydrolase activity"/>
    <property type="evidence" value="ECO:0007669"/>
    <property type="project" value="TreeGrafter"/>
</dbReference>
<dbReference type="InterPro" id="IPR036663">
    <property type="entry name" value="Fumarylacetoacetase_C_sf"/>
</dbReference>
<dbReference type="Proteomes" id="UP001139447">
    <property type="component" value="Unassembled WGS sequence"/>
</dbReference>
<evidence type="ECO:0000259" key="5">
    <source>
        <dbReference type="Pfam" id="PF01557"/>
    </source>
</evidence>
<keyword evidence="7" id="KW-1185">Reference proteome</keyword>
<comment type="caution">
    <text evidence="6">The sequence shown here is derived from an EMBL/GenBank/DDBJ whole genome shotgun (WGS) entry which is preliminary data.</text>
</comment>
<sequence>MKLATLARDGRAVPALFDAAGVFDLQVVLAVLPTGQRHGFGGAAAGPLSMLDLVAAGERAHALCRQVAQQPHAFAVARIAPAQVRLLAPLPRTPRNVFCLGRNYADHIQEDNLSRDKATPLPEHPQFFTKPASAIVGDGAAIRYDERVTRRLDYEVELAVVIGTGGRDIAAADAMRHVFGYTIVNDITARDLQRRHDQWFKGKALDTSCPMGPWIVSADEIADPHALAIALDVNGEPRQHASTGDMIFKIPQIIESLSAGLTLEPGDVIATGTPSGVGYAMNPRRFLTGGDVIECRIDGIGRLVNTVEAVQPDAIK</sequence>
<dbReference type="GO" id="GO:0019752">
    <property type="term" value="P:carboxylic acid metabolic process"/>
    <property type="evidence" value="ECO:0007669"/>
    <property type="project" value="UniProtKB-ARBA"/>
</dbReference>
<dbReference type="Gene3D" id="3.90.850.10">
    <property type="entry name" value="Fumarylacetoacetase-like, C-terminal domain"/>
    <property type="match status" value="1"/>
</dbReference>
<dbReference type="Pfam" id="PF01557">
    <property type="entry name" value="FAA_hydrolase"/>
    <property type="match status" value="1"/>
</dbReference>
<evidence type="ECO:0000313" key="7">
    <source>
        <dbReference type="Proteomes" id="UP001139447"/>
    </source>
</evidence>
<dbReference type="RefSeq" id="WP_243308944.1">
    <property type="nucleotide sequence ID" value="NZ_JALGBI010000003.1"/>
</dbReference>
<comment type="cofactor">
    <cofactor evidence="1">
        <name>Mg(2+)</name>
        <dbReference type="ChEBI" id="CHEBI:18420"/>
    </cofactor>
</comment>
<reference evidence="6" key="1">
    <citation type="submission" date="2022-03" db="EMBL/GenBank/DDBJ databases">
        <authorList>
            <person name="Woo C.Y."/>
        </authorList>
    </citation>
    <scope>NUCLEOTIDE SEQUENCE</scope>
    <source>
        <strain evidence="6">CYS-02</strain>
    </source>
</reference>
<keyword evidence="4 6" id="KW-0378">Hydrolase</keyword>
<dbReference type="InterPro" id="IPR011234">
    <property type="entry name" value="Fumarylacetoacetase-like_C"/>
</dbReference>
<dbReference type="GO" id="GO:0016853">
    <property type="term" value="F:isomerase activity"/>
    <property type="evidence" value="ECO:0007669"/>
    <property type="project" value="UniProtKB-ARBA"/>
</dbReference>
<dbReference type="SUPFAM" id="SSF56529">
    <property type="entry name" value="FAH"/>
    <property type="match status" value="1"/>
</dbReference>
<keyword evidence="3" id="KW-0479">Metal-binding</keyword>
<accession>A0A9X2ASL1</accession>
<dbReference type="GO" id="GO:0046872">
    <property type="term" value="F:metal ion binding"/>
    <property type="evidence" value="ECO:0007669"/>
    <property type="project" value="UniProtKB-KW"/>
</dbReference>
<protein>
    <submittedName>
        <fullName evidence="6">Fumarylacetoacetate hydrolase family protein</fullName>
    </submittedName>
</protein>
<evidence type="ECO:0000313" key="6">
    <source>
        <dbReference type="EMBL" id="MCJ0765486.1"/>
    </source>
</evidence>